<evidence type="ECO:0000256" key="1">
    <source>
        <dbReference type="ARBA" id="ARBA00001383"/>
    </source>
</evidence>
<keyword evidence="14" id="KW-1185">Reference proteome</keyword>
<evidence type="ECO:0000256" key="8">
    <source>
        <dbReference type="ARBA" id="ARBA00022840"/>
    </source>
</evidence>
<dbReference type="InterPro" id="IPR001206">
    <property type="entry name" value="Diacylglycerol_kinase_cat_dom"/>
</dbReference>
<protein>
    <recommendedName>
        <fullName evidence="10">Diacylglycerol kinase</fullName>
        <shortName evidence="10">DAG kinase</shortName>
        <ecNumber evidence="10">2.7.1.107</ecNumber>
    </recommendedName>
</protein>
<dbReference type="InterPro" id="IPR016064">
    <property type="entry name" value="NAD/diacylglycerol_kinase_sf"/>
</dbReference>
<feature type="domain" description="DAGKc" evidence="12">
    <location>
        <begin position="18"/>
        <end position="156"/>
    </location>
</feature>
<name>A0A6A4WAA7_AMPAM</name>
<evidence type="ECO:0000256" key="11">
    <source>
        <dbReference type="SAM" id="MobiDB-lite"/>
    </source>
</evidence>
<evidence type="ECO:0000313" key="13">
    <source>
        <dbReference type="EMBL" id="KAF0300704.1"/>
    </source>
</evidence>
<dbReference type="Proteomes" id="UP000440578">
    <property type="component" value="Unassembled WGS sequence"/>
</dbReference>
<comment type="subcellular location">
    <subcellularLocation>
        <location evidence="2">Membrane</location>
    </subcellularLocation>
</comment>
<dbReference type="GO" id="GO:0008270">
    <property type="term" value="F:zinc ion binding"/>
    <property type="evidence" value="ECO:0007669"/>
    <property type="project" value="UniProtKB-KW"/>
</dbReference>
<dbReference type="InterPro" id="IPR017438">
    <property type="entry name" value="ATP-NAD_kinase_N"/>
</dbReference>
<dbReference type="Pfam" id="PF00609">
    <property type="entry name" value="DAGK_acc"/>
    <property type="match status" value="1"/>
</dbReference>
<keyword evidence="9" id="KW-0472">Membrane</keyword>
<evidence type="ECO:0000256" key="3">
    <source>
        <dbReference type="ARBA" id="ARBA00009280"/>
    </source>
</evidence>
<dbReference type="PANTHER" id="PTHR11255:SF54">
    <property type="entry name" value="DIACYLGLYCEROL KINASE THETA"/>
    <property type="match status" value="1"/>
</dbReference>
<dbReference type="SMART" id="SM00046">
    <property type="entry name" value="DAGKc"/>
    <property type="match status" value="1"/>
</dbReference>
<keyword evidence="6" id="KW-0863">Zinc-finger</keyword>
<evidence type="ECO:0000259" key="12">
    <source>
        <dbReference type="PROSITE" id="PS50146"/>
    </source>
</evidence>
<proteinExistence type="inferred from homology"/>
<evidence type="ECO:0000256" key="6">
    <source>
        <dbReference type="ARBA" id="ARBA00022771"/>
    </source>
</evidence>
<evidence type="ECO:0000256" key="5">
    <source>
        <dbReference type="ARBA" id="ARBA00022741"/>
    </source>
</evidence>
<dbReference type="Gene3D" id="3.40.50.10330">
    <property type="entry name" value="Probable inorganic polyphosphate/atp-NAD kinase, domain 1"/>
    <property type="match status" value="1"/>
</dbReference>
<dbReference type="AlphaFoldDB" id="A0A6A4WAA7"/>
<dbReference type="SMART" id="SM00045">
    <property type="entry name" value="DAGKa"/>
    <property type="match status" value="1"/>
</dbReference>
<dbReference type="PROSITE" id="PS50146">
    <property type="entry name" value="DAGK"/>
    <property type="match status" value="1"/>
</dbReference>
<keyword evidence="6" id="KW-0479">Metal-binding</keyword>
<dbReference type="InterPro" id="IPR000756">
    <property type="entry name" value="Diacylglycerol_kin_accessory"/>
</dbReference>
<dbReference type="GO" id="GO:0004143">
    <property type="term" value="F:ATP-dependent diacylglycerol kinase activity"/>
    <property type="evidence" value="ECO:0007669"/>
    <property type="project" value="UniProtKB-EC"/>
</dbReference>
<comment type="caution">
    <text evidence="13">The sequence shown here is derived from an EMBL/GenBank/DDBJ whole genome shotgun (WGS) entry which is preliminary data.</text>
</comment>
<accession>A0A6A4WAA7</accession>
<keyword evidence="7 10" id="KW-0418">Kinase</keyword>
<dbReference type="InterPro" id="IPR037607">
    <property type="entry name" value="DGK"/>
</dbReference>
<evidence type="ECO:0000256" key="4">
    <source>
        <dbReference type="ARBA" id="ARBA00022679"/>
    </source>
</evidence>
<evidence type="ECO:0000313" key="14">
    <source>
        <dbReference type="Proteomes" id="UP000440578"/>
    </source>
</evidence>
<evidence type="ECO:0000256" key="9">
    <source>
        <dbReference type="ARBA" id="ARBA00023136"/>
    </source>
</evidence>
<organism evidence="13 14">
    <name type="scientific">Amphibalanus amphitrite</name>
    <name type="common">Striped barnacle</name>
    <name type="synonym">Balanus amphitrite</name>
    <dbReference type="NCBI Taxonomy" id="1232801"/>
    <lineage>
        <taxon>Eukaryota</taxon>
        <taxon>Metazoa</taxon>
        <taxon>Ecdysozoa</taxon>
        <taxon>Arthropoda</taxon>
        <taxon>Crustacea</taxon>
        <taxon>Multicrustacea</taxon>
        <taxon>Cirripedia</taxon>
        <taxon>Thoracica</taxon>
        <taxon>Thoracicalcarea</taxon>
        <taxon>Balanomorpha</taxon>
        <taxon>Balanoidea</taxon>
        <taxon>Balanidae</taxon>
        <taxon>Amphibalaninae</taxon>
        <taxon>Amphibalanus</taxon>
    </lineage>
</organism>
<dbReference type="Gene3D" id="2.60.200.40">
    <property type="match status" value="1"/>
</dbReference>
<dbReference type="GO" id="GO:0007200">
    <property type="term" value="P:phospholipase C-activating G protein-coupled receptor signaling pathway"/>
    <property type="evidence" value="ECO:0007669"/>
    <property type="project" value="InterPro"/>
</dbReference>
<dbReference type="FunFam" id="2.60.200.40:FF:000004">
    <property type="entry name" value="Diacylglycerol kinase"/>
    <property type="match status" value="1"/>
</dbReference>
<evidence type="ECO:0000256" key="2">
    <source>
        <dbReference type="ARBA" id="ARBA00004370"/>
    </source>
</evidence>
<dbReference type="GO" id="GO:0016020">
    <property type="term" value="C:membrane"/>
    <property type="evidence" value="ECO:0007669"/>
    <property type="project" value="UniProtKB-SubCell"/>
</dbReference>
<reference evidence="13 14" key="1">
    <citation type="submission" date="2019-07" db="EMBL/GenBank/DDBJ databases">
        <title>Draft genome assembly of a fouling barnacle, Amphibalanus amphitrite (Darwin, 1854): The first reference genome for Thecostraca.</title>
        <authorList>
            <person name="Kim W."/>
        </authorList>
    </citation>
    <scope>NUCLEOTIDE SEQUENCE [LARGE SCALE GENOMIC DNA]</scope>
    <source>
        <strain evidence="13">SNU_AA5</strain>
        <tissue evidence="13">Soma without cirri and trophi</tissue>
    </source>
</reference>
<dbReference type="Pfam" id="PF00781">
    <property type="entry name" value="DAGK_cat"/>
    <property type="match status" value="1"/>
</dbReference>
<evidence type="ECO:0000256" key="10">
    <source>
        <dbReference type="RuleBase" id="RU361128"/>
    </source>
</evidence>
<dbReference type="SUPFAM" id="SSF111331">
    <property type="entry name" value="NAD kinase/diacylglycerol kinase-like"/>
    <property type="match status" value="1"/>
</dbReference>
<gene>
    <name evidence="13" type="primary">DGKQ</name>
    <name evidence="13" type="ORF">FJT64_026809</name>
</gene>
<keyword evidence="8 10" id="KW-0067">ATP-binding</keyword>
<dbReference type="OrthoDB" id="242257at2759"/>
<dbReference type="EC" id="2.7.1.107" evidence="10"/>
<keyword evidence="5 10" id="KW-0547">Nucleotide-binding</keyword>
<keyword evidence="4 10" id="KW-0808">Transferase</keyword>
<dbReference type="EMBL" id="VIIS01001239">
    <property type="protein sequence ID" value="KAF0300704.1"/>
    <property type="molecule type" value="Genomic_DNA"/>
</dbReference>
<evidence type="ECO:0000256" key="7">
    <source>
        <dbReference type="ARBA" id="ARBA00022777"/>
    </source>
</evidence>
<dbReference type="GO" id="GO:0005524">
    <property type="term" value="F:ATP binding"/>
    <property type="evidence" value="ECO:0007669"/>
    <property type="project" value="UniProtKB-KW"/>
</dbReference>
<sequence>MNLTMMILPSLSPELIPPGVRPVLFFVNVKSGGCQGLELITSFRRMVNPSQVFDLDNGGPLPGLYVFRKVPDYRILVCGGDGTIGWVLQCLDNVGQDSECSSPPCAIVPLGTGNDLARVLRWGPGYSGGEDPNTLLRDVIDAEEVRLDRWTVVFHPDDKGSEVDFTKSALPNSQGSTSEDNTQIFVMNNYFGIGIDADLCLDFHNAREENPDKFNSRLHNKGVYVKMGLRKMMSRKMCKDLHRHMKVEVDGKPLELPPVEGIIILNILSWGSGANPWGPEKDDQFGTPNHWDGMLEIVGVTGVVHLGQIQSGLRSSIRVAQGGHIRIHLHTDMPVQVDGEPWVQPAGEVVVLKSALKATMLKKLKSTKLRRRSTEPSLGGGAQLVPTVSSPAGERV</sequence>
<comment type="catalytic activity">
    <reaction evidence="1 10">
        <text>a 1,2-diacyl-sn-glycerol + ATP = a 1,2-diacyl-sn-glycero-3-phosphate + ADP + H(+)</text>
        <dbReference type="Rhea" id="RHEA:10272"/>
        <dbReference type="ChEBI" id="CHEBI:15378"/>
        <dbReference type="ChEBI" id="CHEBI:17815"/>
        <dbReference type="ChEBI" id="CHEBI:30616"/>
        <dbReference type="ChEBI" id="CHEBI:58608"/>
        <dbReference type="ChEBI" id="CHEBI:456216"/>
        <dbReference type="EC" id="2.7.1.107"/>
    </reaction>
</comment>
<comment type="similarity">
    <text evidence="3 10">Belongs to the eukaryotic diacylglycerol kinase family.</text>
</comment>
<dbReference type="FunFam" id="3.40.50.10330:FF:000011">
    <property type="entry name" value="Diacylglycerol kinase"/>
    <property type="match status" value="1"/>
</dbReference>
<keyword evidence="6" id="KW-0862">Zinc</keyword>
<feature type="region of interest" description="Disordered" evidence="11">
    <location>
        <begin position="367"/>
        <end position="396"/>
    </location>
</feature>
<dbReference type="PANTHER" id="PTHR11255">
    <property type="entry name" value="DIACYLGLYCEROL KINASE"/>
    <property type="match status" value="1"/>
</dbReference>